<feature type="binding site" evidence="7">
    <location>
        <position position="346"/>
    </location>
    <ligand>
        <name>NAD(+)</name>
        <dbReference type="ChEBI" id="CHEBI:57540"/>
    </ligand>
</feature>
<dbReference type="Gene3D" id="3.40.50.1480">
    <property type="entry name" value="Adenosylhomocysteinase-like"/>
    <property type="match status" value="1"/>
</dbReference>
<accession>A0A1F7URX5</accession>
<comment type="pathway">
    <text evidence="5 8">Amino-acid biosynthesis; L-homocysteine biosynthesis; L-homocysteine from S-adenosyl-L-homocysteine: step 1/1.</text>
</comment>
<dbReference type="HAMAP" id="MF_00563">
    <property type="entry name" value="AdoHcyase"/>
    <property type="match status" value="1"/>
</dbReference>
<proteinExistence type="inferred from homology"/>
<gene>
    <name evidence="5" type="primary">ahcY</name>
    <name evidence="11" type="ORF">A2936_00375</name>
</gene>
<keyword evidence="4 5" id="KW-0520">NAD</keyword>
<evidence type="ECO:0000256" key="5">
    <source>
        <dbReference type="HAMAP-Rule" id="MF_00563"/>
    </source>
</evidence>
<dbReference type="GO" id="GO:0004013">
    <property type="term" value="F:adenosylhomocysteinase activity"/>
    <property type="evidence" value="ECO:0007669"/>
    <property type="project" value="UniProtKB-UniRule"/>
</dbReference>
<organism evidence="11 12">
    <name type="scientific">Candidatus Uhrbacteria bacterium RIFCSPLOWO2_01_FULL_47_25</name>
    <dbReference type="NCBI Taxonomy" id="1802402"/>
    <lineage>
        <taxon>Bacteria</taxon>
        <taxon>Candidatus Uhriibacteriota</taxon>
    </lineage>
</organism>
<dbReference type="Pfam" id="PF00670">
    <property type="entry name" value="AdoHcyase_NAD"/>
    <property type="match status" value="1"/>
</dbReference>
<evidence type="ECO:0000256" key="4">
    <source>
        <dbReference type="ARBA" id="ARBA00023027"/>
    </source>
</evidence>
<feature type="binding site" evidence="5">
    <location>
        <position position="185"/>
    </location>
    <ligand>
        <name>NAD(+)</name>
        <dbReference type="ChEBI" id="CHEBI:57540"/>
    </ligand>
</feature>
<dbReference type="PIRSF" id="PIRSF001109">
    <property type="entry name" value="Ad_hcy_hydrolase"/>
    <property type="match status" value="1"/>
</dbReference>
<dbReference type="GO" id="GO:0033353">
    <property type="term" value="P:S-adenosylmethionine cycle"/>
    <property type="evidence" value="ECO:0007669"/>
    <property type="project" value="TreeGrafter"/>
</dbReference>
<feature type="binding site" evidence="5 6">
    <location>
        <position position="125"/>
    </location>
    <ligand>
        <name>substrate</name>
    </ligand>
</feature>
<feature type="binding site" evidence="5">
    <location>
        <begin position="214"/>
        <end position="219"/>
    </location>
    <ligand>
        <name>NAD(+)</name>
        <dbReference type="ChEBI" id="CHEBI:57540"/>
    </ligand>
</feature>
<feature type="binding site" evidence="5 6">
    <location>
        <position position="180"/>
    </location>
    <ligand>
        <name>substrate</name>
    </ligand>
</feature>
<dbReference type="PANTHER" id="PTHR23420">
    <property type="entry name" value="ADENOSYLHOMOCYSTEINASE"/>
    <property type="match status" value="1"/>
</dbReference>
<name>A0A1F7URX5_9BACT</name>
<feature type="binding site" evidence="5 7">
    <location>
        <position position="339"/>
    </location>
    <ligand>
        <name>NAD(+)</name>
        <dbReference type="ChEBI" id="CHEBI:57540"/>
    </ligand>
</feature>
<dbReference type="Pfam" id="PF05221">
    <property type="entry name" value="AdoHcyase"/>
    <property type="match status" value="2"/>
</dbReference>
<feature type="binding site" evidence="5 7">
    <location>
        <position position="237"/>
    </location>
    <ligand>
        <name>NAD(+)</name>
        <dbReference type="ChEBI" id="CHEBI:57540"/>
    </ligand>
</feature>
<dbReference type="InterPro" id="IPR020082">
    <property type="entry name" value="S-Ado-L-homoCys_hydrolase_CS"/>
</dbReference>
<dbReference type="GO" id="GO:0006730">
    <property type="term" value="P:one-carbon metabolic process"/>
    <property type="evidence" value="ECO:0007669"/>
    <property type="project" value="UniProtKB-UniRule"/>
</dbReference>
<dbReference type="FunFam" id="3.40.50.720:FF:000004">
    <property type="entry name" value="Adenosylhomocysteinase"/>
    <property type="match status" value="1"/>
</dbReference>
<feature type="binding site" evidence="5 7">
    <location>
        <begin position="151"/>
        <end position="153"/>
    </location>
    <ligand>
        <name>NAD(+)</name>
        <dbReference type="ChEBI" id="CHEBI:57540"/>
    </ligand>
</feature>
<reference evidence="11 12" key="1">
    <citation type="journal article" date="2016" name="Nat. Commun.">
        <title>Thousands of microbial genomes shed light on interconnected biogeochemical processes in an aquifer system.</title>
        <authorList>
            <person name="Anantharaman K."/>
            <person name="Brown C.T."/>
            <person name="Hug L.A."/>
            <person name="Sharon I."/>
            <person name="Castelle C.J."/>
            <person name="Probst A.J."/>
            <person name="Thomas B.C."/>
            <person name="Singh A."/>
            <person name="Wilkins M.J."/>
            <person name="Karaoz U."/>
            <person name="Brodie E.L."/>
            <person name="Williams K.H."/>
            <person name="Hubbard S.S."/>
            <person name="Banfield J.F."/>
        </authorList>
    </citation>
    <scope>NUCLEOTIDE SEQUENCE [LARGE SCALE GENOMIC DNA]</scope>
</reference>
<comment type="subcellular location">
    <subcellularLocation>
        <location evidence="5">Cytoplasm</location>
    </subcellularLocation>
</comment>
<keyword evidence="3 5" id="KW-0378">Hydrolase</keyword>
<evidence type="ECO:0000313" key="12">
    <source>
        <dbReference type="Proteomes" id="UP000176846"/>
    </source>
</evidence>
<dbReference type="NCBIfam" id="NF004005">
    <property type="entry name" value="PRK05476.2-3"/>
    <property type="match status" value="1"/>
</dbReference>
<dbReference type="InterPro" id="IPR015878">
    <property type="entry name" value="Ado_hCys_hydrolase_NAD-bd"/>
</dbReference>
<feature type="binding site" evidence="5">
    <location>
        <position position="272"/>
    </location>
    <ligand>
        <name>NAD(+)</name>
        <dbReference type="ChEBI" id="CHEBI:57540"/>
    </ligand>
</feature>
<evidence type="ECO:0000259" key="10">
    <source>
        <dbReference type="SMART" id="SM00997"/>
    </source>
</evidence>
<evidence type="ECO:0000313" key="11">
    <source>
        <dbReference type="EMBL" id="OGL81040.1"/>
    </source>
</evidence>
<sequence>MQYDVKNLKLAKEGKSIIEWAGNNMPVLALIKRKFKRTKPLKNVTLAACLHVTAETANLMLTLREAGASVWLAASNPLSTQDAVAASLVKDFEIPTFAIRGEDNKTYYAHLNAVLDAQPNLTMDDGADLVSLVHSKRKELLKTVVGSSEETTTGVIRLRAMEKDKQLKIPVLAVNDNMTKHLFDNRYGTGQSTIDGILRATNILLAGKVFVVCGYGWCGRGVAMRARGMGARVVVCEVDPIKALEAKMDGYEVMPLRQAIRKADIVLTTTGNKHVIDSEHLKAAKGGVILAQSGHFDVEINKRALRKMAKSVRTLRPMIKEYDLGSKKIYLLAEGRLVNLAAAEGHPASVMDMSFAGQALAAEFLWLKRHILKPQVYSLPVELDREIARLKLASEDVAIDELTPAQKRYLSSWKEGT</sequence>
<evidence type="ECO:0000256" key="7">
    <source>
        <dbReference type="PIRSR" id="PIRSR001109-2"/>
    </source>
</evidence>
<dbReference type="SMART" id="SM00996">
    <property type="entry name" value="AdoHcyase"/>
    <property type="match status" value="1"/>
</dbReference>
<evidence type="ECO:0000256" key="6">
    <source>
        <dbReference type="PIRSR" id="PIRSR001109-1"/>
    </source>
</evidence>
<dbReference type="CDD" id="cd00401">
    <property type="entry name" value="SAHH"/>
    <property type="match status" value="1"/>
</dbReference>
<protein>
    <recommendedName>
        <fullName evidence="5">Adenosylhomocysteinase</fullName>
        <ecNumber evidence="5">3.13.2.1</ecNumber>
    </recommendedName>
    <alternativeName>
        <fullName evidence="5">S-adenosyl-L-homocysteine hydrolase</fullName>
        <shortName evidence="5">AdoHcyase</shortName>
    </alternativeName>
</protein>
<evidence type="ECO:0000256" key="8">
    <source>
        <dbReference type="RuleBase" id="RU000548"/>
    </source>
</evidence>
<dbReference type="EMBL" id="MGEK01000034">
    <property type="protein sequence ID" value="OGL81040.1"/>
    <property type="molecule type" value="Genomic_DNA"/>
</dbReference>
<dbReference type="EC" id="3.13.2.1" evidence="5"/>
<feature type="binding site" evidence="5 6">
    <location>
        <position position="184"/>
    </location>
    <ligand>
        <name>substrate</name>
    </ligand>
</feature>
<dbReference type="PANTHER" id="PTHR23420:SF0">
    <property type="entry name" value="ADENOSYLHOMOCYSTEINASE"/>
    <property type="match status" value="1"/>
</dbReference>
<evidence type="ECO:0000256" key="2">
    <source>
        <dbReference type="ARBA" id="ARBA00022563"/>
    </source>
</evidence>
<dbReference type="SUPFAM" id="SSF52283">
    <property type="entry name" value="Formate/glycerate dehydrogenase catalytic domain-like"/>
    <property type="match status" value="1"/>
</dbReference>
<comment type="cofactor">
    <cofactor evidence="5 7 8">
        <name>NAD(+)</name>
        <dbReference type="ChEBI" id="CHEBI:57540"/>
    </cofactor>
    <text evidence="5 7 8">Binds 1 NAD(+) per subunit.</text>
</comment>
<dbReference type="InterPro" id="IPR000043">
    <property type="entry name" value="Adenosylhomocysteinase-like"/>
</dbReference>
<dbReference type="PROSITE" id="PS00739">
    <property type="entry name" value="ADOHCYASE_2"/>
    <property type="match status" value="1"/>
</dbReference>
<dbReference type="Proteomes" id="UP000176846">
    <property type="component" value="Unassembled WGS sequence"/>
</dbReference>
<dbReference type="PROSITE" id="PS00738">
    <property type="entry name" value="ADOHCYASE_1"/>
    <property type="match status" value="1"/>
</dbReference>
<keyword evidence="5" id="KW-0963">Cytoplasm</keyword>
<feature type="binding site" evidence="5 6">
    <location>
        <position position="150"/>
    </location>
    <ligand>
        <name>substrate</name>
    </ligand>
</feature>
<comment type="function">
    <text evidence="5">May play a key role in the regulation of the intracellular concentration of adenosylhomocysteine.</text>
</comment>
<dbReference type="SUPFAM" id="SSF51735">
    <property type="entry name" value="NAD(P)-binding Rossmann-fold domains"/>
    <property type="match status" value="1"/>
</dbReference>
<keyword evidence="2 5" id="KW-0554">One-carbon metabolism</keyword>
<dbReference type="InterPro" id="IPR042172">
    <property type="entry name" value="Adenosylhomocyst_ase-like_sf"/>
</dbReference>
<feature type="binding site" evidence="5 6">
    <location>
        <position position="53"/>
    </location>
    <ligand>
        <name>substrate</name>
    </ligand>
</feature>
<dbReference type="NCBIfam" id="TIGR00936">
    <property type="entry name" value="ahcY"/>
    <property type="match status" value="1"/>
</dbReference>
<dbReference type="Gene3D" id="3.40.50.720">
    <property type="entry name" value="NAD(P)-binding Rossmann-like Domain"/>
    <property type="match status" value="1"/>
</dbReference>
<feature type="domain" description="S-adenosyl-L-homocysteine hydrolase NAD binding" evidence="10">
    <location>
        <begin position="185"/>
        <end position="345"/>
    </location>
</feature>
<dbReference type="GO" id="GO:0071269">
    <property type="term" value="P:L-homocysteine biosynthetic process"/>
    <property type="evidence" value="ECO:0007669"/>
    <property type="project" value="UniProtKB-UniRule"/>
</dbReference>
<dbReference type="InterPro" id="IPR036291">
    <property type="entry name" value="NAD(P)-bd_dom_sf"/>
</dbReference>
<evidence type="ECO:0000256" key="1">
    <source>
        <dbReference type="ARBA" id="ARBA00007122"/>
    </source>
</evidence>
<dbReference type="SMART" id="SM00997">
    <property type="entry name" value="AdoHcyase_NAD"/>
    <property type="match status" value="1"/>
</dbReference>
<comment type="catalytic activity">
    <reaction evidence="5 8">
        <text>S-adenosyl-L-homocysteine + H2O = L-homocysteine + adenosine</text>
        <dbReference type="Rhea" id="RHEA:21708"/>
        <dbReference type="ChEBI" id="CHEBI:15377"/>
        <dbReference type="ChEBI" id="CHEBI:16335"/>
        <dbReference type="ChEBI" id="CHEBI:57856"/>
        <dbReference type="ChEBI" id="CHEBI:58199"/>
        <dbReference type="EC" id="3.13.2.1"/>
    </reaction>
</comment>
<dbReference type="AlphaFoldDB" id="A0A1F7URX5"/>
<evidence type="ECO:0000256" key="9">
    <source>
        <dbReference type="RuleBase" id="RU004166"/>
    </source>
</evidence>
<dbReference type="UniPathway" id="UPA00314">
    <property type="reaction ID" value="UER00076"/>
</dbReference>
<comment type="similarity">
    <text evidence="1 5 9">Belongs to the adenosylhomocysteinase family.</text>
</comment>
<dbReference type="GO" id="GO:0005829">
    <property type="term" value="C:cytosol"/>
    <property type="evidence" value="ECO:0007669"/>
    <property type="project" value="TreeGrafter"/>
</dbReference>
<evidence type="ECO:0000256" key="3">
    <source>
        <dbReference type="ARBA" id="ARBA00022801"/>
    </source>
</evidence>
<comment type="caution">
    <text evidence="11">The sequence shown here is derived from an EMBL/GenBank/DDBJ whole genome shotgun (WGS) entry which is preliminary data.</text>
</comment>
<feature type="binding site" evidence="7">
    <location>
        <begin position="216"/>
        <end position="221"/>
    </location>
    <ligand>
        <name>NAD(+)</name>
        <dbReference type="ChEBI" id="CHEBI:57540"/>
    </ligand>
</feature>
<feature type="binding site" evidence="5 7">
    <location>
        <begin position="293"/>
        <end position="295"/>
    </location>
    <ligand>
        <name>NAD(+)</name>
        <dbReference type="ChEBI" id="CHEBI:57540"/>
    </ligand>
</feature>